<evidence type="ECO:0000313" key="1">
    <source>
        <dbReference type="EMBL" id="CEK81276.1"/>
    </source>
</evidence>
<accession>A0A0B7AMQ6</accession>
<protein>
    <submittedName>
        <fullName evidence="1">Uncharacterized protein</fullName>
    </submittedName>
</protein>
<sequence length="57" mass="6180">MGHKIGHLGNVGSKATLQKDKRIEDMLGEVVNITLATKFAADKKPLSKLGIEQRPPV</sequence>
<dbReference type="AlphaFoldDB" id="A0A0B7AMQ6"/>
<name>A0A0B7AMQ6_9EUPU</name>
<gene>
    <name evidence="1" type="primary">ORF125232</name>
</gene>
<organism evidence="1">
    <name type="scientific">Arion vulgaris</name>
    <dbReference type="NCBI Taxonomy" id="1028688"/>
    <lineage>
        <taxon>Eukaryota</taxon>
        <taxon>Metazoa</taxon>
        <taxon>Spiralia</taxon>
        <taxon>Lophotrochozoa</taxon>
        <taxon>Mollusca</taxon>
        <taxon>Gastropoda</taxon>
        <taxon>Heterobranchia</taxon>
        <taxon>Euthyneura</taxon>
        <taxon>Panpulmonata</taxon>
        <taxon>Eupulmonata</taxon>
        <taxon>Stylommatophora</taxon>
        <taxon>Helicina</taxon>
        <taxon>Arionoidea</taxon>
        <taxon>Arionidae</taxon>
        <taxon>Arion</taxon>
    </lineage>
</organism>
<dbReference type="EMBL" id="HACG01034411">
    <property type="protein sequence ID" value="CEK81276.1"/>
    <property type="molecule type" value="Transcribed_RNA"/>
</dbReference>
<proteinExistence type="predicted"/>
<reference evidence="1" key="1">
    <citation type="submission" date="2014-12" db="EMBL/GenBank/DDBJ databases">
        <title>Insight into the proteome of Arion vulgaris.</title>
        <authorList>
            <person name="Aradska J."/>
            <person name="Bulat T."/>
            <person name="Smidak R."/>
            <person name="Sarate P."/>
            <person name="Gangsoo J."/>
            <person name="Sialana F."/>
            <person name="Bilban M."/>
            <person name="Lubec G."/>
        </authorList>
    </citation>
    <scope>NUCLEOTIDE SEQUENCE</scope>
    <source>
        <tissue evidence="1">Skin</tissue>
    </source>
</reference>